<dbReference type="AlphaFoldDB" id="A0AAW0N933"/>
<feature type="compositionally biased region" description="Polar residues" evidence="3">
    <location>
        <begin position="192"/>
        <end position="219"/>
    </location>
</feature>
<comment type="similarity">
    <text evidence="1">Belongs to the beta type-B retroviral polymerase family. HERV class-II K(HML-2) pol subfamily.</text>
</comment>
<accession>A0AAW0N933</accession>
<dbReference type="Gene3D" id="3.30.420.10">
    <property type="entry name" value="Ribonuclease H-like superfamily/Ribonuclease H"/>
    <property type="match status" value="1"/>
</dbReference>
<feature type="domain" description="Integrase catalytic" evidence="5">
    <location>
        <begin position="901"/>
        <end position="1071"/>
    </location>
</feature>
<dbReference type="InterPro" id="IPR043128">
    <property type="entry name" value="Rev_trsase/Diguanyl_cyclase"/>
</dbReference>
<dbReference type="Proteomes" id="UP001460270">
    <property type="component" value="Unassembled WGS sequence"/>
</dbReference>
<dbReference type="Gene3D" id="2.40.70.10">
    <property type="entry name" value="Acid Proteases"/>
    <property type="match status" value="1"/>
</dbReference>
<feature type="region of interest" description="Disordered" evidence="3">
    <location>
        <begin position="186"/>
        <end position="219"/>
    </location>
</feature>
<sequence>MQFDHPKIDWEAADLYQEFERFRSHVSFVFAGPLSALESKQKAGWIGTWIGEQGREIYKTLQWADGEKEDPVKVLDKFAAYIRPRKNKRIARHRFKQRKQGATETFDHFVKDLKLLLLDCEYGDPDDMLVDAIIAGVREKRVQERLLDKGEELTLAKAIEIPQQFEMSQTQMRIVREEDTQVSAVLSKPKFNPQSKKPYTQVQQKPTQSRQNVQSKTKNCSKCGKDPKHKWSQGKCPAKGSICSCCHKPNHWASVCRSRLVSAVNVESTKDTGEEEILDINLTTDAVPIATLAEDRWLVDIDILSQKVQFRIDTGARCNTLTLNCYQTINHKGELKPSKRVLKTYSNHKINPVASVDLPLKYKEHKTKAEFEIVDIAQENVLSGTTAEALSLILRLDSLQDGADKVVTVKNKTTTPSTPAGLEKFPELTRTTGTLPGKYTIKIDPDAKPVVHPVRRQPVALRAKIVEKLHEMVQDGHIIKVDQPTEWVSSMVVVTNKDKLRICIDPSDLNNAIKREHYPMRTIEEVVSTMPNAKVFSVLDAKSGFLQIELDESSSFLTTFNTPIGRFRWLRLPFGIKCAPEIFQRIIDQMLEGISGATGIMDDILVAAPTLKEHDEILKQVVQRATSYNLRLNFNKCHIRQSAVPYVGHLITADGLKPDPAKTKAVRCMPPPTDKEGVRRFLGFVTYLSKFIPNLSEIDAPLRQLTKSDVEFAWQPAQQQAFDKLKDVCTHHPVLKFYDVSKPVEIYCDASSTGLGAVLVQDDQPVAFSSRSMTDAETRYAQIEKEMLSIVHACTKFHHYIFGKHVTVFNDHKPLEDIYKKPLLSTPMRIQRMRLRLQWYDITVRYRRGKDMELPDTLSRAQLSDKTPEAGSLECVSMINFLSVSDEKYTELQKHTNNELSLLQQVIQQGWPDNRKEVPTPVQPYWDSRSQLAVTDGIVYKDKLKDQRSSTTIEALKGQFSRHGIPAILRTDNGPQYASKEFKEFCESYGIQHKTSSPHTPHSNGEAERAVQTVKRLWSKASDKYLALLDYKTTPLESVKVKRLLDKTKDIQKLYHDRRAACPRRELRPGDEVRMAHILATRNGPLQSSCSHTVLHAPILWTVKESCFVAPANISAIALQLPTFHVTSHLLKSPGVNQQGYLKQMSSSVLLPIQSHHLQPQWFPSAHNPDR</sequence>
<dbReference type="CDD" id="cd01647">
    <property type="entry name" value="RT_LTR"/>
    <property type="match status" value="1"/>
</dbReference>
<dbReference type="InterPro" id="IPR000477">
    <property type="entry name" value="RT_dom"/>
</dbReference>
<keyword evidence="7" id="KW-1185">Reference proteome</keyword>
<dbReference type="InterPro" id="IPR001584">
    <property type="entry name" value="Integrase_cat-core"/>
</dbReference>
<organism evidence="6 7">
    <name type="scientific">Mugilogobius chulae</name>
    <name type="common">yellowstripe goby</name>
    <dbReference type="NCBI Taxonomy" id="88201"/>
    <lineage>
        <taxon>Eukaryota</taxon>
        <taxon>Metazoa</taxon>
        <taxon>Chordata</taxon>
        <taxon>Craniata</taxon>
        <taxon>Vertebrata</taxon>
        <taxon>Euteleostomi</taxon>
        <taxon>Actinopterygii</taxon>
        <taxon>Neopterygii</taxon>
        <taxon>Teleostei</taxon>
        <taxon>Neoteleostei</taxon>
        <taxon>Acanthomorphata</taxon>
        <taxon>Gobiaria</taxon>
        <taxon>Gobiiformes</taxon>
        <taxon>Gobioidei</taxon>
        <taxon>Gobiidae</taxon>
        <taxon>Gobionellinae</taxon>
        <taxon>Mugilogobius</taxon>
    </lineage>
</organism>
<dbReference type="Gene3D" id="3.10.10.10">
    <property type="entry name" value="HIV Type 1 Reverse Transcriptase, subunit A, domain 1"/>
    <property type="match status" value="1"/>
</dbReference>
<evidence type="ECO:0000313" key="6">
    <source>
        <dbReference type="EMBL" id="KAK7895538.1"/>
    </source>
</evidence>
<dbReference type="InterPro" id="IPR041577">
    <property type="entry name" value="RT_RNaseH_2"/>
</dbReference>
<dbReference type="Gene3D" id="3.30.70.270">
    <property type="match status" value="2"/>
</dbReference>
<evidence type="ECO:0000256" key="1">
    <source>
        <dbReference type="ARBA" id="ARBA00010879"/>
    </source>
</evidence>
<dbReference type="CDD" id="cd05481">
    <property type="entry name" value="retropepsin_like_LTR_1"/>
    <property type="match status" value="1"/>
</dbReference>
<dbReference type="FunFam" id="3.30.70.270:FF:000026">
    <property type="entry name" value="Transposon Ty3-G Gag-Pol polyprotein"/>
    <property type="match status" value="1"/>
</dbReference>
<reference evidence="7" key="1">
    <citation type="submission" date="2024-04" db="EMBL/GenBank/DDBJ databases">
        <title>Salinicola lusitanus LLJ914,a marine bacterium isolated from the Okinawa Trough.</title>
        <authorList>
            <person name="Li J."/>
        </authorList>
    </citation>
    <scope>NUCLEOTIDE SEQUENCE [LARGE SCALE GENOMIC DNA]</scope>
</reference>
<dbReference type="PROSITE" id="PS50878">
    <property type="entry name" value="RT_POL"/>
    <property type="match status" value="1"/>
</dbReference>
<dbReference type="InterPro" id="IPR012337">
    <property type="entry name" value="RNaseH-like_sf"/>
</dbReference>
<dbReference type="SUPFAM" id="SSF53098">
    <property type="entry name" value="Ribonuclease H-like"/>
    <property type="match status" value="1"/>
</dbReference>
<evidence type="ECO:0000259" key="5">
    <source>
        <dbReference type="PROSITE" id="PS50994"/>
    </source>
</evidence>
<dbReference type="EMBL" id="JBBPFD010000015">
    <property type="protein sequence ID" value="KAK7895538.1"/>
    <property type="molecule type" value="Genomic_DNA"/>
</dbReference>
<dbReference type="GO" id="GO:0003676">
    <property type="term" value="F:nucleic acid binding"/>
    <property type="evidence" value="ECO:0007669"/>
    <property type="project" value="InterPro"/>
</dbReference>
<dbReference type="CDD" id="cd09274">
    <property type="entry name" value="RNase_HI_RT_Ty3"/>
    <property type="match status" value="1"/>
</dbReference>
<dbReference type="EC" id="3.1.26.4" evidence="2"/>
<dbReference type="SUPFAM" id="SSF56672">
    <property type="entry name" value="DNA/RNA polymerases"/>
    <property type="match status" value="1"/>
</dbReference>
<protein>
    <recommendedName>
        <fullName evidence="2">ribonuclease H</fullName>
        <ecNumber evidence="2">3.1.26.4</ecNumber>
    </recommendedName>
</protein>
<evidence type="ECO:0000259" key="4">
    <source>
        <dbReference type="PROSITE" id="PS50878"/>
    </source>
</evidence>
<comment type="caution">
    <text evidence="6">The sequence shown here is derived from an EMBL/GenBank/DDBJ whole genome shotgun (WGS) entry which is preliminary data.</text>
</comment>
<dbReference type="InterPro" id="IPR021109">
    <property type="entry name" value="Peptidase_aspartic_dom_sf"/>
</dbReference>
<dbReference type="Pfam" id="PF17919">
    <property type="entry name" value="RT_RNaseH_2"/>
    <property type="match status" value="1"/>
</dbReference>
<feature type="domain" description="Reverse transcriptase" evidence="4">
    <location>
        <begin position="475"/>
        <end position="651"/>
    </location>
</feature>
<dbReference type="PANTHER" id="PTHR37984:SF8">
    <property type="entry name" value="CCHC-TYPE DOMAIN-CONTAINING PROTEIN"/>
    <property type="match status" value="1"/>
</dbReference>
<dbReference type="InterPro" id="IPR050951">
    <property type="entry name" value="Retrovirus_Pol_polyprotein"/>
</dbReference>
<evidence type="ECO:0000256" key="2">
    <source>
        <dbReference type="ARBA" id="ARBA00012180"/>
    </source>
</evidence>
<dbReference type="InterPro" id="IPR043502">
    <property type="entry name" value="DNA/RNA_pol_sf"/>
</dbReference>
<evidence type="ECO:0000256" key="3">
    <source>
        <dbReference type="SAM" id="MobiDB-lite"/>
    </source>
</evidence>
<name>A0AAW0N933_9GOBI</name>
<dbReference type="FunFam" id="3.10.20.370:FF:000001">
    <property type="entry name" value="Retrovirus-related Pol polyprotein from transposon 17.6-like protein"/>
    <property type="match status" value="1"/>
</dbReference>
<dbReference type="Pfam" id="PF00665">
    <property type="entry name" value="rve"/>
    <property type="match status" value="1"/>
</dbReference>
<dbReference type="InterPro" id="IPR036397">
    <property type="entry name" value="RNaseH_sf"/>
</dbReference>
<dbReference type="Pfam" id="PF00078">
    <property type="entry name" value="RVT_1"/>
    <property type="match status" value="1"/>
</dbReference>
<dbReference type="GO" id="GO:0004523">
    <property type="term" value="F:RNA-DNA hybrid ribonuclease activity"/>
    <property type="evidence" value="ECO:0007669"/>
    <property type="project" value="UniProtKB-EC"/>
</dbReference>
<dbReference type="PROSITE" id="PS50994">
    <property type="entry name" value="INTEGRASE"/>
    <property type="match status" value="1"/>
</dbReference>
<dbReference type="GO" id="GO:0015074">
    <property type="term" value="P:DNA integration"/>
    <property type="evidence" value="ECO:0007669"/>
    <property type="project" value="InterPro"/>
</dbReference>
<dbReference type="PANTHER" id="PTHR37984">
    <property type="entry name" value="PROTEIN CBG26694"/>
    <property type="match status" value="1"/>
</dbReference>
<evidence type="ECO:0000313" key="7">
    <source>
        <dbReference type="Proteomes" id="UP001460270"/>
    </source>
</evidence>
<proteinExistence type="inferred from homology"/>
<gene>
    <name evidence="6" type="ORF">WMY93_020863</name>
</gene>